<keyword evidence="3" id="KW-0223">Dioxygenase</keyword>
<dbReference type="GeneID" id="93713737"/>
<keyword evidence="5" id="KW-0408">Iron</keyword>
<dbReference type="SUPFAM" id="SSF51182">
    <property type="entry name" value="RmlC-like cupins"/>
    <property type="match status" value="1"/>
</dbReference>
<keyword evidence="4" id="KW-0560">Oxidoreductase</keyword>
<dbReference type="Proteomes" id="UP000182762">
    <property type="component" value="Unassembled WGS sequence"/>
</dbReference>
<evidence type="ECO:0000256" key="2">
    <source>
        <dbReference type="ARBA" id="ARBA00022723"/>
    </source>
</evidence>
<dbReference type="RefSeq" id="WP_061804113.1">
    <property type="nucleotide sequence ID" value="NZ_FOXX01000033.1"/>
</dbReference>
<sequence length="188" mass="20971">MKNPELETFIKDVEQIVHEGGTEEALTGKIAERMRHLLQNDNVLPPQYRQPNPKYALYPLYVADDESFSVAAAVWDVGQSTPVHDHGTWGVIGVVQGTEHEIQYTSPSNENEELITCNDRYIQKGEVVVCCSSEQDLHKVQCASENPCVGIHVYGGNIGKIERHIYDPHTGKKRASVSPWVPVPSLPQ</sequence>
<keyword evidence="7" id="KW-1185">Reference proteome</keyword>
<evidence type="ECO:0000313" key="7">
    <source>
        <dbReference type="Proteomes" id="UP000182762"/>
    </source>
</evidence>
<evidence type="ECO:0000256" key="4">
    <source>
        <dbReference type="ARBA" id="ARBA00023002"/>
    </source>
</evidence>
<gene>
    <name evidence="6" type="ORF">SAMN02745910_05242</name>
</gene>
<dbReference type="CDD" id="cd10548">
    <property type="entry name" value="cupin_CDO"/>
    <property type="match status" value="1"/>
</dbReference>
<keyword evidence="2" id="KW-0479">Metal-binding</keyword>
<comment type="similarity">
    <text evidence="1">Belongs to the cysteine dioxygenase family.</text>
</comment>
<proteinExistence type="inferred from homology"/>
<accession>A0A1I6C7W8</accession>
<dbReference type="PANTHER" id="PTHR12918">
    <property type="entry name" value="CYSTEINE DIOXYGENASE"/>
    <property type="match status" value="1"/>
</dbReference>
<protein>
    <submittedName>
        <fullName evidence="6">Predicted metal-dependent enzyme of the double-stranded beta helix superfamily</fullName>
    </submittedName>
</protein>
<name>A0A1I6C7W8_9BACI</name>
<dbReference type="PANTHER" id="PTHR12918:SF1">
    <property type="entry name" value="CYSTEINE DIOXYGENASE TYPE 1"/>
    <property type="match status" value="1"/>
</dbReference>
<organism evidence="6 7">
    <name type="scientific">Priestia endophytica DSM 13796</name>
    <dbReference type="NCBI Taxonomy" id="1121089"/>
    <lineage>
        <taxon>Bacteria</taxon>
        <taxon>Bacillati</taxon>
        <taxon>Bacillota</taxon>
        <taxon>Bacilli</taxon>
        <taxon>Bacillales</taxon>
        <taxon>Bacillaceae</taxon>
        <taxon>Priestia</taxon>
    </lineage>
</organism>
<evidence type="ECO:0000256" key="5">
    <source>
        <dbReference type="ARBA" id="ARBA00023004"/>
    </source>
</evidence>
<evidence type="ECO:0000313" key="6">
    <source>
        <dbReference type="EMBL" id="SFQ89300.1"/>
    </source>
</evidence>
<comment type="caution">
    <text evidence="6">The sequence shown here is derived from an EMBL/GenBank/DDBJ whole genome shotgun (WGS) entry which is preliminary data.</text>
</comment>
<dbReference type="InterPro" id="IPR014710">
    <property type="entry name" value="RmlC-like_jellyroll"/>
</dbReference>
<dbReference type="EMBL" id="FOXX01000033">
    <property type="protein sequence ID" value="SFQ89300.1"/>
    <property type="molecule type" value="Genomic_DNA"/>
</dbReference>
<dbReference type="InterPro" id="IPR010300">
    <property type="entry name" value="CDO_1"/>
</dbReference>
<dbReference type="Gene3D" id="2.60.120.10">
    <property type="entry name" value="Jelly Rolls"/>
    <property type="match status" value="1"/>
</dbReference>
<reference evidence="6 7" key="1">
    <citation type="submission" date="2016-10" db="EMBL/GenBank/DDBJ databases">
        <authorList>
            <person name="Varghese N."/>
            <person name="Submissions S."/>
        </authorList>
    </citation>
    <scope>NUCLEOTIDE SEQUENCE [LARGE SCALE GENOMIC DNA]</scope>
    <source>
        <strain evidence="6 7">DSM 13796</strain>
    </source>
</reference>
<dbReference type="InterPro" id="IPR011051">
    <property type="entry name" value="RmlC_Cupin_sf"/>
</dbReference>
<dbReference type="Pfam" id="PF05995">
    <property type="entry name" value="CDO_I"/>
    <property type="match status" value="1"/>
</dbReference>
<evidence type="ECO:0000256" key="1">
    <source>
        <dbReference type="ARBA" id="ARBA00006622"/>
    </source>
</evidence>
<evidence type="ECO:0000256" key="3">
    <source>
        <dbReference type="ARBA" id="ARBA00022964"/>
    </source>
</evidence>